<evidence type="ECO:0000256" key="1">
    <source>
        <dbReference type="SAM" id="MobiDB-lite"/>
    </source>
</evidence>
<feature type="region of interest" description="Disordered" evidence="1">
    <location>
        <begin position="81"/>
        <end position="112"/>
    </location>
</feature>
<proteinExistence type="predicted"/>
<comment type="caution">
    <text evidence="2">The sequence shown here is derived from an EMBL/GenBank/DDBJ whole genome shotgun (WGS) entry which is preliminary data.</text>
</comment>
<gene>
    <name evidence="2" type="ORF">GGQ96_000618</name>
</gene>
<evidence type="ECO:0000313" key="3">
    <source>
        <dbReference type="Proteomes" id="UP000574769"/>
    </source>
</evidence>
<sequence>MMDESWGRKPAMLRVRANDRDAARAVDRERRAQERAAAAEARTEARAAARDAASQAREAARTARRVEEEARAAVRREAVATVAAEEPAAPRRRRSTGAIARTGMPTEERDTRAYRTVVDEDRIRALAKRGTSVAGIAGAFGLSVADIEAVLAAG</sequence>
<keyword evidence="3" id="KW-1185">Reference proteome</keyword>
<feature type="region of interest" description="Disordered" evidence="1">
    <location>
        <begin position="17"/>
        <end position="65"/>
    </location>
</feature>
<name>A0A7W7AI84_9SPHN</name>
<protein>
    <submittedName>
        <fullName evidence="2">Type IV secretory pathway VirB10-like protein</fullName>
    </submittedName>
</protein>
<organism evidence="2 3">
    <name type="scientific">Sphingomonas abaci</name>
    <dbReference type="NCBI Taxonomy" id="237611"/>
    <lineage>
        <taxon>Bacteria</taxon>
        <taxon>Pseudomonadati</taxon>
        <taxon>Pseudomonadota</taxon>
        <taxon>Alphaproteobacteria</taxon>
        <taxon>Sphingomonadales</taxon>
        <taxon>Sphingomonadaceae</taxon>
        <taxon>Sphingomonas</taxon>
    </lineage>
</organism>
<dbReference type="EMBL" id="JACHNY010000001">
    <property type="protein sequence ID" value="MBB4616512.1"/>
    <property type="molecule type" value="Genomic_DNA"/>
</dbReference>
<dbReference type="AlphaFoldDB" id="A0A7W7AI84"/>
<evidence type="ECO:0000313" key="2">
    <source>
        <dbReference type="EMBL" id="MBB4616512.1"/>
    </source>
</evidence>
<reference evidence="2 3" key="1">
    <citation type="submission" date="2020-08" db="EMBL/GenBank/DDBJ databases">
        <title>Genomic Encyclopedia of Type Strains, Phase IV (KMG-IV): sequencing the most valuable type-strain genomes for metagenomic binning, comparative biology and taxonomic classification.</title>
        <authorList>
            <person name="Goeker M."/>
        </authorList>
    </citation>
    <scope>NUCLEOTIDE SEQUENCE [LARGE SCALE GENOMIC DNA]</scope>
    <source>
        <strain evidence="2 3">DSM 15867</strain>
    </source>
</reference>
<dbReference type="Proteomes" id="UP000574769">
    <property type="component" value="Unassembled WGS sequence"/>
</dbReference>
<accession>A0A7W7AI84</accession>
<feature type="compositionally biased region" description="Basic and acidic residues" evidence="1">
    <location>
        <begin position="17"/>
        <end position="34"/>
    </location>
</feature>